<gene>
    <name evidence="1" type="ORF">CDAR_45931</name>
</gene>
<dbReference type="EMBL" id="BPLQ01000140">
    <property type="protein sequence ID" value="GIX67951.1"/>
    <property type="molecule type" value="Genomic_DNA"/>
</dbReference>
<evidence type="ECO:0000313" key="1">
    <source>
        <dbReference type="EMBL" id="GIX67951.1"/>
    </source>
</evidence>
<accession>A0AAV4M696</accession>
<sequence length="110" mass="12360">MSQEFFITFFYHKTIHLCLNKSNSSFAYNHTTAARALFNVMPLHSIPAAHGIDLSGCAILQTRRTRKVAILSGIVFCFNSLLSFPLPLQRRNCPVRFNLTLSHGMGFLGD</sequence>
<comment type="caution">
    <text evidence="1">The sequence shown here is derived from an EMBL/GenBank/DDBJ whole genome shotgun (WGS) entry which is preliminary data.</text>
</comment>
<reference evidence="1 2" key="1">
    <citation type="submission" date="2021-06" db="EMBL/GenBank/DDBJ databases">
        <title>Caerostris darwini draft genome.</title>
        <authorList>
            <person name="Kono N."/>
            <person name="Arakawa K."/>
        </authorList>
    </citation>
    <scope>NUCLEOTIDE SEQUENCE [LARGE SCALE GENOMIC DNA]</scope>
</reference>
<keyword evidence="2" id="KW-1185">Reference proteome</keyword>
<proteinExistence type="predicted"/>
<name>A0AAV4M696_9ARAC</name>
<protein>
    <submittedName>
        <fullName evidence="1">Uncharacterized protein</fullName>
    </submittedName>
</protein>
<dbReference type="AlphaFoldDB" id="A0AAV4M696"/>
<evidence type="ECO:0000313" key="2">
    <source>
        <dbReference type="Proteomes" id="UP001054837"/>
    </source>
</evidence>
<organism evidence="1 2">
    <name type="scientific">Caerostris darwini</name>
    <dbReference type="NCBI Taxonomy" id="1538125"/>
    <lineage>
        <taxon>Eukaryota</taxon>
        <taxon>Metazoa</taxon>
        <taxon>Ecdysozoa</taxon>
        <taxon>Arthropoda</taxon>
        <taxon>Chelicerata</taxon>
        <taxon>Arachnida</taxon>
        <taxon>Araneae</taxon>
        <taxon>Araneomorphae</taxon>
        <taxon>Entelegynae</taxon>
        <taxon>Araneoidea</taxon>
        <taxon>Araneidae</taxon>
        <taxon>Caerostris</taxon>
    </lineage>
</organism>
<dbReference type="Proteomes" id="UP001054837">
    <property type="component" value="Unassembled WGS sequence"/>
</dbReference>